<evidence type="ECO:0000313" key="5">
    <source>
        <dbReference type="EMBL" id="KAK7870761.1"/>
    </source>
</evidence>
<organism evidence="5 6">
    <name type="scientific">Gryllus longicercus</name>
    <dbReference type="NCBI Taxonomy" id="2509291"/>
    <lineage>
        <taxon>Eukaryota</taxon>
        <taxon>Metazoa</taxon>
        <taxon>Ecdysozoa</taxon>
        <taxon>Arthropoda</taxon>
        <taxon>Hexapoda</taxon>
        <taxon>Insecta</taxon>
        <taxon>Pterygota</taxon>
        <taxon>Neoptera</taxon>
        <taxon>Polyneoptera</taxon>
        <taxon>Orthoptera</taxon>
        <taxon>Ensifera</taxon>
        <taxon>Gryllidea</taxon>
        <taxon>Grylloidea</taxon>
        <taxon>Gryllidae</taxon>
        <taxon>Gryllinae</taxon>
        <taxon>Gryllus</taxon>
    </lineage>
</organism>
<evidence type="ECO:0000313" key="6">
    <source>
        <dbReference type="Proteomes" id="UP001378592"/>
    </source>
</evidence>
<sequence length="387" mass="45683">MPINIKLTKDLTKREVPDCTPEKGVTEYFLSKCEDRYEKKKPEWDVARFSPATELIAKQRELEAVLDRVSLKREEQKNHREELDQRWEELREEENQLRQSFMKFNKFVKENQEKRERAVRKVKEEEYVQAKRSADIRSLKTQLEYLNQVKEKMLKHVQEYKIYEDFLENVAAESNEFQSVYDIVTKYEILIDTRSLLAARQVQDMEEMEEVRNALTHHDEEKEQVLMGINNEMAELQTKYDEAKQNSLRWETILGRLKIVSAEKSQELAQVKTCCWNLFQQLRNSRPNVADKKQEDVEGQLVEIKDAIRALKRVVETAQERTALETETGIAQVEGSNKSDESQYKDDRSRKILEFSTAKRKTLKSHISTIKKENNSPNVSVLSKLNM</sequence>
<evidence type="ECO:0000259" key="3">
    <source>
        <dbReference type="Pfam" id="PF13863"/>
    </source>
</evidence>
<dbReference type="GO" id="GO:0005856">
    <property type="term" value="C:cytoskeleton"/>
    <property type="evidence" value="ECO:0007669"/>
    <property type="project" value="UniProtKB-ARBA"/>
</dbReference>
<dbReference type="Pfam" id="PF13863">
    <property type="entry name" value="DUF4200"/>
    <property type="match status" value="1"/>
</dbReference>
<accession>A0AAN9VXW5</accession>
<dbReference type="EMBL" id="JAZDUA010000053">
    <property type="protein sequence ID" value="KAK7870761.1"/>
    <property type="molecule type" value="Genomic_DNA"/>
</dbReference>
<keyword evidence="1 2" id="KW-0175">Coiled coil</keyword>
<protein>
    <recommendedName>
        <fullName evidence="3">DUF4200 domain-containing protein</fullName>
    </recommendedName>
</protein>
<comment type="caution">
    <text evidence="5">The sequence shown here is derived from an EMBL/GenBank/DDBJ whole genome shotgun (WGS) entry which is preliminary data.</text>
</comment>
<evidence type="ECO:0000313" key="4">
    <source>
        <dbReference type="EMBL" id="KAK7869682.1"/>
    </source>
</evidence>
<dbReference type="PANTHER" id="PTHR21683:SF2">
    <property type="entry name" value="COILED-COIL DOMAIN-CONTAINING PROTEIN 42 LIKE-2-LIKE"/>
    <property type="match status" value="1"/>
</dbReference>
<feature type="domain" description="DUF4200" evidence="3">
    <location>
        <begin position="55"/>
        <end position="171"/>
    </location>
</feature>
<dbReference type="PANTHER" id="PTHR21683">
    <property type="entry name" value="COILED-COIL DOMAIN-CONTAINING PROTEIN 42 LIKE-2-LIKE-RELATED"/>
    <property type="match status" value="1"/>
</dbReference>
<dbReference type="InterPro" id="IPR025252">
    <property type="entry name" value="DUF4200"/>
</dbReference>
<dbReference type="InterPro" id="IPR051147">
    <property type="entry name" value="CFAP_domain-containing"/>
</dbReference>
<evidence type="ECO:0000256" key="2">
    <source>
        <dbReference type="SAM" id="Coils"/>
    </source>
</evidence>
<gene>
    <name evidence="5" type="ORF">R5R35_009907</name>
    <name evidence="4" type="ORF">R5R35_011756</name>
</gene>
<dbReference type="EMBL" id="JAZDUA010000070">
    <property type="protein sequence ID" value="KAK7869682.1"/>
    <property type="molecule type" value="Genomic_DNA"/>
</dbReference>
<dbReference type="AlphaFoldDB" id="A0AAN9VXW5"/>
<reference evidence="5 6" key="1">
    <citation type="submission" date="2024-03" db="EMBL/GenBank/DDBJ databases">
        <title>The genome assembly and annotation of the cricket Gryllus longicercus Weissman &amp; Gray.</title>
        <authorList>
            <person name="Szrajer S."/>
            <person name="Gray D."/>
            <person name="Ylla G."/>
        </authorList>
    </citation>
    <scope>NUCLEOTIDE SEQUENCE [LARGE SCALE GENOMIC DNA]</scope>
    <source>
        <strain evidence="5">DAG 2021-001</strain>
        <tissue evidence="5">Whole body minus gut</tissue>
    </source>
</reference>
<name>A0AAN9VXW5_9ORTH</name>
<proteinExistence type="predicted"/>
<feature type="coiled-coil region" evidence="2">
    <location>
        <begin position="66"/>
        <end position="100"/>
    </location>
</feature>
<keyword evidence="6" id="KW-1185">Reference proteome</keyword>
<dbReference type="Proteomes" id="UP001378592">
    <property type="component" value="Unassembled WGS sequence"/>
</dbReference>
<evidence type="ECO:0000256" key="1">
    <source>
        <dbReference type="ARBA" id="ARBA00023054"/>
    </source>
</evidence>